<evidence type="ECO:0000313" key="2">
    <source>
        <dbReference type="EMBL" id="RPA92696.1"/>
    </source>
</evidence>
<dbReference type="Proteomes" id="UP000276215">
    <property type="component" value="Unassembled WGS sequence"/>
</dbReference>
<dbReference type="Pfam" id="PF03184">
    <property type="entry name" value="DDE_1"/>
    <property type="match status" value="1"/>
</dbReference>
<evidence type="ECO:0000259" key="1">
    <source>
        <dbReference type="Pfam" id="PF03184"/>
    </source>
</evidence>
<dbReference type="OrthoDB" id="5425161at2759"/>
<keyword evidence="3" id="KW-1185">Reference proteome</keyword>
<name>A0A3N4J3I1_9PEZI</name>
<sequence>MLLFNSHNSHVNINFLEYCIKNQVIPICLSLHTNHCLQPLDLSVFSPYKYAY</sequence>
<feature type="domain" description="DDE-1" evidence="1">
    <location>
        <begin position="1"/>
        <end position="52"/>
    </location>
</feature>
<reference evidence="2 3" key="1">
    <citation type="journal article" date="2018" name="Nat. Ecol. Evol.">
        <title>Pezizomycetes genomes reveal the molecular basis of ectomycorrhizal truffle lifestyle.</title>
        <authorList>
            <person name="Murat C."/>
            <person name="Payen T."/>
            <person name="Noel B."/>
            <person name="Kuo A."/>
            <person name="Morin E."/>
            <person name="Chen J."/>
            <person name="Kohler A."/>
            <person name="Krizsan K."/>
            <person name="Balestrini R."/>
            <person name="Da Silva C."/>
            <person name="Montanini B."/>
            <person name="Hainaut M."/>
            <person name="Levati E."/>
            <person name="Barry K.W."/>
            <person name="Belfiori B."/>
            <person name="Cichocki N."/>
            <person name="Clum A."/>
            <person name="Dockter R.B."/>
            <person name="Fauchery L."/>
            <person name="Guy J."/>
            <person name="Iotti M."/>
            <person name="Le Tacon F."/>
            <person name="Lindquist E.A."/>
            <person name="Lipzen A."/>
            <person name="Malagnac F."/>
            <person name="Mello A."/>
            <person name="Molinier V."/>
            <person name="Miyauchi S."/>
            <person name="Poulain J."/>
            <person name="Riccioni C."/>
            <person name="Rubini A."/>
            <person name="Sitrit Y."/>
            <person name="Splivallo R."/>
            <person name="Traeger S."/>
            <person name="Wang M."/>
            <person name="Zifcakova L."/>
            <person name="Wipf D."/>
            <person name="Zambonelli A."/>
            <person name="Paolocci F."/>
            <person name="Nowrousian M."/>
            <person name="Ottonello S."/>
            <person name="Baldrian P."/>
            <person name="Spatafora J.W."/>
            <person name="Henrissat B."/>
            <person name="Nagy L.G."/>
            <person name="Aury J.M."/>
            <person name="Wincker P."/>
            <person name="Grigoriev I.V."/>
            <person name="Bonfante P."/>
            <person name="Martin F.M."/>
        </authorList>
    </citation>
    <scope>NUCLEOTIDE SEQUENCE [LARGE SCALE GENOMIC DNA]</scope>
    <source>
        <strain evidence="2 3">120613-1</strain>
    </source>
</reference>
<proteinExistence type="predicted"/>
<accession>A0A3N4J3I1</accession>
<protein>
    <recommendedName>
        <fullName evidence="1">DDE-1 domain-containing protein</fullName>
    </recommendedName>
</protein>
<gene>
    <name evidence="2" type="ORF">L873DRAFT_1708892</name>
</gene>
<dbReference type="GO" id="GO:0003676">
    <property type="term" value="F:nucleic acid binding"/>
    <property type="evidence" value="ECO:0007669"/>
    <property type="project" value="InterPro"/>
</dbReference>
<dbReference type="AlphaFoldDB" id="A0A3N4J3I1"/>
<dbReference type="EMBL" id="ML120467">
    <property type="protein sequence ID" value="RPA92696.1"/>
    <property type="molecule type" value="Genomic_DNA"/>
</dbReference>
<evidence type="ECO:0000313" key="3">
    <source>
        <dbReference type="Proteomes" id="UP000276215"/>
    </source>
</evidence>
<organism evidence="2 3">
    <name type="scientific">Choiromyces venosus 120613-1</name>
    <dbReference type="NCBI Taxonomy" id="1336337"/>
    <lineage>
        <taxon>Eukaryota</taxon>
        <taxon>Fungi</taxon>
        <taxon>Dikarya</taxon>
        <taxon>Ascomycota</taxon>
        <taxon>Pezizomycotina</taxon>
        <taxon>Pezizomycetes</taxon>
        <taxon>Pezizales</taxon>
        <taxon>Tuberaceae</taxon>
        <taxon>Choiromyces</taxon>
    </lineage>
</organism>
<dbReference type="InterPro" id="IPR004875">
    <property type="entry name" value="DDE_SF_endonuclease_dom"/>
</dbReference>